<dbReference type="InterPro" id="IPR021458">
    <property type="entry name" value="Rv0495c"/>
</dbReference>
<accession>Q0YT31</accession>
<name>Q0YT31_9CHLB</name>
<dbReference type="Pfam" id="PF11307">
    <property type="entry name" value="DUF3109"/>
    <property type="match status" value="1"/>
</dbReference>
<dbReference type="EMBL" id="AASE01000004">
    <property type="protein sequence ID" value="EAT59433.1"/>
    <property type="molecule type" value="Genomic_DNA"/>
</dbReference>
<comment type="caution">
    <text evidence="2">The sequence shown here is derived from an EMBL/GenBank/DDBJ whole genome shotgun (WGS) entry which is preliminary data.</text>
</comment>
<comment type="similarity">
    <text evidence="1">Belongs to the Rv0495c family.</text>
</comment>
<organism evidence="2 3">
    <name type="scientific">Chlorobium ferrooxidans DSM 13031</name>
    <dbReference type="NCBI Taxonomy" id="377431"/>
    <lineage>
        <taxon>Bacteria</taxon>
        <taxon>Pseudomonadati</taxon>
        <taxon>Chlorobiota</taxon>
        <taxon>Chlorobiia</taxon>
        <taxon>Chlorobiales</taxon>
        <taxon>Chlorobiaceae</taxon>
        <taxon>Chlorobium/Pelodictyon group</taxon>
        <taxon>Chlorobium</taxon>
    </lineage>
</organism>
<reference evidence="2 3" key="1">
    <citation type="submission" date="2006-07" db="EMBL/GenBank/DDBJ databases">
        <title>Annotation of the draft genome assembly of Chlorobium ferroxidans DSM 13031.</title>
        <authorList>
            <consortium name="US DOE Joint Genome Institute (JGI-ORNL)"/>
            <person name="Larimer F."/>
            <person name="Land M."/>
            <person name="Hauser L."/>
        </authorList>
    </citation>
    <scope>NUCLEOTIDE SEQUENCE [LARGE SCALE GENOMIC DNA]</scope>
    <source>
        <strain evidence="2 3">DSM 13031</strain>
    </source>
</reference>
<evidence type="ECO:0000313" key="2">
    <source>
        <dbReference type="EMBL" id="EAT59433.1"/>
    </source>
</evidence>
<protein>
    <recommendedName>
        <fullName evidence="4">DUF3109 family protein</fullName>
    </recommendedName>
</protein>
<dbReference type="RefSeq" id="WP_006365860.1">
    <property type="nucleotide sequence ID" value="NZ_AASE01000004.1"/>
</dbReference>
<evidence type="ECO:0008006" key="4">
    <source>
        <dbReference type="Google" id="ProtNLM"/>
    </source>
</evidence>
<evidence type="ECO:0000256" key="1">
    <source>
        <dbReference type="ARBA" id="ARBA00093770"/>
    </source>
</evidence>
<dbReference type="OrthoDB" id="597501at2"/>
<keyword evidence="3" id="KW-1185">Reference proteome</keyword>
<gene>
    <name evidence="2" type="ORF">CferDRAFT_1360</name>
</gene>
<dbReference type="Proteomes" id="UP000004162">
    <property type="component" value="Unassembled WGS sequence"/>
</dbReference>
<reference evidence="2 3" key="2">
    <citation type="submission" date="2006-07" db="EMBL/GenBank/DDBJ databases">
        <title>Sequencing of the draft genome and assembly of Chlorobium ferroxidans DSM 13031.</title>
        <authorList>
            <consortium name="US DOE Joint Genome Institute (JGI-PGF)"/>
            <person name="Copeland A."/>
            <person name="Lucas S."/>
            <person name="Lapidus A."/>
            <person name="Barry K."/>
            <person name="Glavina del Rio T."/>
            <person name="Dalin E."/>
            <person name="Tice H."/>
            <person name="Bruce D."/>
            <person name="Pitluck S."/>
            <person name="Richardson P."/>
        </authorList>
    </citation>
    <scope>NUCLEOTIDE SEQUENCE [LARGE SCALE GENOMIC DNA]</scope>
    <source>
        <strain evidence="2 3">DSM 13031</strain>
    </source>
</reference>
<dbReference type="AlphaFoldDB" id="Q0YT31"/>
<sequence length="190" mass="21820">MSLVSIGDVLVDRELLQAFFSCDLHECKGKCCVEGELGAPLTDAEAEALLHAPEELLRMIPEKNLKYLRRHGSIEIYQGRPYSRTIENRECVFSTVRDGITFCAIEIAFRDGLCDFDKPISCRLFPIRVRKKFGLDYLVYEQHAMCRSARKAGGELRIQLIDYVYKALEIRYGSDWVRSLKLFVDTSSLR</sequence>
<proteinExistence type="inferred from homology"/>
<evidence type="ECO:0000313" key="3">
    <source>
        <dbReference type="Proteomes" id="UP000004162"/>
    </source>
</evidence>